<protein>
    <recommendedName>
        <fullName evidence="4">Succinate dehydrogenase cytochrome b556 subunit</fullName>
    </recommendedName>
</protein>
<comment type="cofactor">
    <cofactor evidence="12">
        <name>heme</name>
        <dbReference type="ChEBI" id="CHEBI:30413"/>
    </cofactor>
    <text evidence="12">The heme is bound between the two transmembrane subunits.</text>
</comment>
<name>A0A4Y9T6W8_9BURK</name>
<comment type="caution">
    <text evidence="14">The sequence shown here is derived from an EMBL/GenBank/DDBJ whole genome shotgun (WGS) entry which is preliminary data.</text>
</comment>
<comment type="similarity">
    <text evidence="3">Belongs to the cytochrome b560 family.</text>
</comment>
<comment type="function">
    <text evidence="1">Membrane-anchoring subunit of succinate dehydrogenase (SDH).</text>
</comment>
<dbReference type="GO" id="GO:0009055">
    <property type="term" value="F:electron transfer activity"/>
    <property type="evidence" value="ECO:0007669"/>
    <property type="project" value="InterPro"/>
</dbReference>
<dbReference type="NCBIfam" id="TIGR02970">
    <property type="entry name" value="succ_dehyd_cytB"/>
    <property type="match status" value="1"/>
</dbReference>
<evidence type="ECO:0000256" key="13">
    <source>
        <dbReference type="SAM" id="Phobius"/>
    </source>
</evidence>
<evidence type="ECO:0000256" key="11">
    <source>
        <dbReference type="ARBA" id="ARBA00025912"/>
    </source>
</evidence>
<reference evidence="14 15" key="1">
    <citation type="submission" date="2019-03" db="EMBL/GenBank/DDBJ databases">
        <title>Draft genome of Massilia hortus sp. nov., a novel bacterial species of the Oxalobacteraceae family.</title>
        <authorList>
            <person name="Peta V."/>
            <person name="Raths R."/>
            <person name="Bucking H."/>
        </authorList>
    </citation>
    <scope>NUCLEOTIDE SEQUENCE [LARGE SCALE GENOMIC DNA]</scope>
    <source>
        <strain evidence="14 15">ONC3</strain>
    </source>
</reference>
<dbReference type="InterPro" id="IPR014314">
    <property type="entry name" value="Succ_DH_cytb556"/>
</dbReference>
<keyword evidence="7 12" id="KW-0479">Metal-binding</keyword>
<dbReference type="InterPro" id="IPR039023">
    <property type="entry name" value="SdhC_prok"/>
</dbReference>
<dbReference type="PANTHER" id="PTHR41910">
    <property type="entry name" value="SUCCINATE DEHYDROGENASE 2 MEMBRANE SUBUNIT SDHC"/>
    <property type="match status" value="1"/>
</dbReference>
<dbReference type="PANTHER" id="PTHR41910:SF1">
    <property type="entry name" value="SUCCINATE DEHYDROGENASE HYDROPHOBIC MEMBRANE ANCHOR SUBUNIT"/>
    <property type="match status" value="1"/>
</dbReference>
<keyword evidence="8 13" id="KW-1133">Transmembrane helix</keyword>
<dbReference type="InterPro" id="IPR034804">
    <property type="entry name" value="SQR/QFR_C/D"/>
</dbReference>
<evidence type="ECO:0000256" key="12">
    <source>
        <dbReference type="PIRSR" id="PIRSR000178-1"/>
    </source>
</evidence>
<feature type="transmembrane region" description="Helical" evidence="13">
    <location>
        <begin position="97"/>
        <end position="117"/>
    </location>
</feature>
<dbReference type="InterPro" id="IPR000701">
    <property type="entry name" value="SuccDH_FuR_B_TM-su"/>
</dbReference>
<dbReference type="GO" id="GO:0016020">
    <property type="term" value="C:membrane"/>
    <property type="evidence" value="ECO:0007669"/>
    <property type="project" value="UniProtKB-SubCell"/>
</dbReference>
<evidence type="ECO:0000256" key="5">
    <source>
        <dbReference type="ARBA" id="ARBA00022617"/>
    </source>
</evidence>
<keyword evidence="9 12" id="KW-0408">Iron</keyword>
<feature type="transmembrane region" description="Helical" evidence="13">
    <location>
        <begin position="66"/>
        <end position="85"/>
    </location>
</feature>
<dbReference type="OrthoDB" id="8964564at2"/>
<dbReference type="AlphaFoldDB" id="A0A4Y9T6W8"/>
<dbReference type="Proteomes" id="UP000297258">
    <property type="component" value="Unassembled WGS sequence"/>
</dbReference>
<dbReference type="GO" id="GO:0006099">
    <property type="term" value="P:tricarboxylic acid cycle"/>
    <property type="evidence" value="ECO:0007669"/>
    <property type="project" value="InterPro"/>
</dbReference>
<evidence type="ECO:0000256" key="2">
    <source>
        <dbReference type="ARBA" id="ARBA00004370"/>
    </source>
</evidence>
<feature type="binding site" description="axial binding residue" evidence="12">
    <location>
        <position position="75"/>
    </location>
    <ligand>
        <name>heme</name>
        <dbReference type="ChEBI" id="CHEBI:30413"/>
        <note>ligand shared with second transmembrane subunit</note>
    </ligand>
    <ligandPart>
        <name>Fe</name>
        <dbReference type="ChEBI" id="CHEBI:18248"/>
    </ligandPart>
</feature>
<organism evidence="14 15">
    <name type="scientific">Massilia horti</name>
    <dbReference type="NCBI Taxonomy" id="2562153"/>
    <lineage>
        <taxon>Bacteria</taxon>
        <taxon>Pseudomonadati</taxon>
        <taxon>Pseudomonadota</taxon>
        <taxon>Betaproteobacteria</taxon>
        <taxon>Burkholderiales</taxon>
        <taxon>Oxalobacteraceae</taxon>
        <taxon>Telluria group</taxon>
        <taxon>Massilia</taxon>
    </lineage>
</organism>
<comment type="subunit">
    <text evidence="11">Part of an enzyme complex containing four subunits: a flavoprotein, an iron-sulfur protein, plus two membrane-anchoring proteins, SdhC and SdhD. The complex can form homotrimers.</text>
</comment>
<keyword evidence="6 13" id="KW-0812">Transmembrane</keyword>
<evidence type="ECO:0000256" key="8">
    <source>
        <dbReference type="ARBA" id="ARBA00022989"/>
    </source>
</evidence>
<dbReference type="Gene3D" id="1.20.1300.10">
    <property type="entry name" value="Fumarate reductase/succinate dehydrogenase, transmembrane subunit"/>
    <property type="match status" value="1"/>
</dbReference>
<dbReference type="PIRSF" id="PIRSF000178">
    <property type="entry name" value="SDH_cyt_b560"/>
    <property type="match status" value="1"/>
</dbReference>
<evidence type="ECO:0000256" key="9">
    <source>
        <dbReference type="ARBA" id="ARBA00023004"/>
    </source>
</evidence>
<dbReference type="GO" id="GO:0046872">
    <property type="term" value="F:metal ion binding"/>
    <property type="evidence" value="ECO:0007669"/>
    <property type="project" value="UniProtKB-KW"/>
</dbReference>
<dbReference type="EMBL" id="SPUM01000036">
    <property type="protein sequence ID" value="TFW33812.1"/>
    <property type="molecule type" value="Genomic_DNA"/>
</dbReference>
<comment type="subcellular location">
    <subcellularLocation>
        <location evidence="2">Membrane</location>
    </subcellularLocation>
</comment>
<evidence type="ECO:0000256" key="1">
    <source>
        <dbReference type="ARBA" id="ARBA00004050"/>
    </source>
</evidence>
<gene>
    <name evidence="14" type="primary">sdhC</name>
    <name evidence="14" type="ORF">E4O92_05650</name>
</gene>
<evidence type="ECO:0000256" key="6">
    <source>
        <dbReference type="ARBA" id="ARBA00022692"/>
    </source>
</evidence>
<evidence type="ECO:0000256" key="3">
    <source>
        <dbReference type="ARBA" id="ARBA00007244"/>
    </source>
</evidence>
<evidence type="ECO:0000256" key="10">
    <source>
        <dbReference type="ARBA" id="ARBA00023136"/>
    </source>
</evidence>
<proteinExistence type="inferred from homology"/>
<dbReference type="Pfam" id="PF01127">
    <property type="entry name" value="Sdh_cyt"/>
    <property type="match status" value="1"/>
</dbReference>
<dbReference type="RefSeq" id="WP_135188778.1">
    <property type="nucleotide sequence ID" value="NZ_SPUM01000036.1"/>
</dbReference>
<evidence type="ECO:0000313" key="14">
    <source>
        <dbReference type="EMBL" id="TFW33812.1"/>
    </source>
</evidence>
<sequence>MKRINDYRARNHPAYWAFVVHRVSGFVLALFLPVHFWALGRAIEGEASLDAFLRFTDQPLFKFGEWALVLLLAAHLAGGVRLLLIEFGHWTGLRKNLIAIGAGFAAMTSLAFALALVF</sequence>
<evidence type="ECO:0000256" key="4">
    <source>
        <dbReference type="ARBA" id="ARBA00020076"/>
    </source>
</evidence>
<evidence type="ECO:0000256" key="7">
    <source>
        <dbReference type="ARBA" id="ARBA00022723"/>
    </source>
</evidence>
<keyword evidence="5 12" id="KW-0349">Heme</keyword>
<keyword evidence="15" id="KW-1185">Reference proteome</keyword>
<keyword evidence="10 13" id="KW-0472">Membrane</keyword>
<accession>A0A4Y9T6W8</accession>
<evidence type="ECO:0000313" key="15">
    <source>
        <dbReference type="Proteomes" id="UP000297258"/>
    </source>
</evidence>
<dbReference type="SUPFAM" id="SSF81343">
    <property type="entry name" value="Fumarate reductase respiratory complex transmembrane subunits"/>
    <property type="match status" value="1"/>
</dbReference>